<feature type="transmembrane region" description="Helical" evidence="7">
    <location>
        <begin position="41"/>
        <end position="64"/>
    </location>
</feature>
<reference evidence="9" key="1">
    <citation type="journal article" date="2020" name="Stud. Mycol.">
        <title>101 Dothideomycetes genomes: a test case for predicting lifestyles and emergence of pathogens.</title>
        <authorList>
            <person name="Haridas S."/>
            <person name="Albert R."/>
            <person name="Binder M."/>
            <person name="Bloem J."/>
            <person name="Labutti K."/>
            <person name="Salamov A."/>
            <person name="Andreopoulos B."/>
            <person name="Baker S."/>
            <person name="Barry K."/>
            <person name="Bills G."/>
            <person name="Bluhm B."/>
            <person name="Cannon C."/>
            <person name="Castanera R."/>
            <person name="Culley D."/>
            <person name="Daum C."/>
            <person name="Ezra D."/>
            <person name="Gonzalez J."/>
            <person name="Henrissat B."/>
            <person name="Kuo A."/>
            <person name="Liang C."/>
            <person name="Lipzen A."/>
            <person name="Lutzoni F."/>
            <person name="Magnuson J."/>
            <person name="Mondo S."/>
            <person name="Nolan M."/>
            <person name="Ohm R."/>
            <person name="Pangilinan J."/>
            <person name="Park H.-J."/>
            <person name="Ramirez L."/>
            <person name="Alfaro M."/>
            <person name="Sun H."/>
            <person name="Tritt A."/>
            <person name="Yoshinaga Y."/>
            <person name="Zwiers L.-H."/>
            <person name="Turgeon B."/>
            <person name="Goodwin S."/>
            <person name="Spatafora J."/>
            <person name="Crous P."/>
            <person name="Grigoriev I."/>
        </authorList>
    </citation>
    <scope>NUCLEOTIDE SEQUENCE</scope>
    <source>
        <strain evidence="9">CBS 207.26</strain>
    </source>
</reference>
<evidence type="ECO:0000313" key="10">
    <source>
        <dbReference type="Proteomes" id="UP000800200"/>
    </source>
</evidence>
<keyword evidence="3 7" id="KW-1133">Transmembrane helix</keyword>
<sequence>MRYDNPAGLIAGTVIMELFAATCIGLRFYSRRWKRCPILVTDWLILVAFVFGTGLTVMEIYGVAVKALGHPLNATIEDPRAVNGRLNKAKHLELAYLLIGVFTLGLIKLSVCFLYWHLFAKVVFRRFLMVWIIVIIGWMTSFVLAGLLECGSHLKSIFGTPAAYLHHCGSAIPSGWAMVGSDIATDFITLIIPIPVIWSLQLPTNRKILVLLSFLIGALSVGASVAKGYIYITATLGRYTEDAILILTGLSIWNLAEVQVGIIAACGPTLRPILSHILPTDSILSLMGSKRSTVGNCNHSQAHVTSAIKLHQPQLPTSTKQSDGELPSFVKMPESEEQLQKE</sequence>
<dbReference type="InterPro" id="IPR052337">
    <property type="entry name" value="SAT4-like"/>
</dbReference>
<feature type="transmembrane region" description="Helical" evidence="7">
    <location>
        <begin position="208"/>
        <end position="232"/>
    </location>
</feature>
<evidence type="ECO:0000256" key="6">
    <source>
        <dbReference type="SAM" id="MobiDB-lite"/>
    </source>
</evidence>
<dbReference type="OrthoDB" id="5393606at2759"/>
<feature type="transmembrane region" description="Helical" evidence="7">
    <location>
        <begin position="6"/>
        <end position="29"/>
    </location>
</feature>
<dbReference type="PANTHER" id="PTHR33048">
    <property type="entry name" value="PTH11-LIKE INTEGRAL MEMBRANE PROTEIN (AFU_ORTHOLOGUE AFUA_5G11245)"/>
    <property type="match status" value="1"/>
</dbReference>
<feature type="transmembrane region" description="Helical" evidence="7">
    <location>
        <begin position="94"/>
        <end position="116"/>
    </location>
</feature>
<feature type="transmembrane region" description="Helical" evidence="7">
    <location>
        <begin position="128"/>
        <end position="148"/>
    </location>
</feature>
<dbReference type="Proteomes" id="UP000800200">
    <property type="component" value="Unassembled WGS sequence"/>
</dbReference>
<evidence type="ECO:0000256" key="1">
    <source>
        <dbReference type="ARBA" id="ARBA00004141"/>
    </source>
</evidence>
<evidence type="ECO:0000259" key="8">
    <source>
        <dbReference type="Pfam" id="PF20684"/>
    </source>
</evidence>
<evidence type="ECO:0000256" key="4">
    <source>
        <dbReference type="ARBA" id="ARBA00023136"/>
    </source>
</evidence>
<feature type="region of interest" description="Disordered" evidence="6">
    <location>
        <begin position="313"/>
        <end position="342"/>
    </location>
</feature>
<feature type="domain" description="Rhodopsin" evidence="8">
    <location>
        <begin position="26"/>
        <end position="275"/>
    </location>
</feature>
<evidence type="ECO:0000256" key="2">
    <source>
        <dbReference type="ARBA" id="ARBA00022692"/>
    </source>
</evidence>
<dbReference type="PANTHER" id="PTHR33048:SF157">
    <property type="entry name" value="INTEGRAL MEMBRANE PROTEIN"/>
    <property type="match status" value="1"/>
</dbReference>
<comment type="similarity">
    <text evidence="5">Belongs to the SAT4 family.</text>
</comment>
<keyword evidence="10" id="KW-1185">Reference proteome</keyword>
<evidence type="ECO:0000256" key="3">
    <source>
        <dbReference type="ARBA" id="ARBA00022989"/>
    </source>
</evidence>
<comment type="subcellular location">
    <subcellularLocation>
        <location evidence="1">Membrane</location>
        <topology evidence="1">Multi-pass membrane protein</topology>
    </subcellularLocation>
</comment>
<keyword evidence="2 7" id="KW-0812">Transmembrane</keyword>
<gene>
    <name evidence="9" type="ORF">K469DRAFT_693184</name>
</gene>
<dbReference type="AlphaFoldDB" id="A0A6A6EPB6"/>
<evidence type="ECO:0000256" key="5">
    <source>
        <dbReference type="ARBA" id="ARBA00038359"/>
    </source>
</evidence>
<name>A0A6A6EPB6_9PEZI</name>
<dbReference type="GO" id="GO:0016020">
    <property type="term" value="C:membrane"/>
    <property type="evidence" value="ECO:0007669"/>
    <property type="project" value="UniProtKB-SubCell"/>
</dbReference>
<keyword evidence="4 7" id="KW-0472">Membrane</keyword>
<protein>
    <recommendedName>
        <fullName evidence="8">Rhodopsin domain-containing protein</fullName>
    </recommendedName>
</protein>
<accession>A0A6A6EPB6</accession>
<dbReference type="InterPro" id="IPR049326">
    <property type="entry name" value="Rhodopsin_dom_fungi"/>
</dbReference>
<dbReference type="EMBL" id="ML994614">
    <property type="protein sequence ID" value="KAF2193131.1"/>
    <property type="molecule type" value="Genomic_DNA"/>
</dbReference>
<feature type="transmembrane region" description="Helical" evidence="7">
    <location>
        <begin position="183"/>
        <end position="201"/>
    </location>
</feature>
<proteinExistence type="inferred from homology"/>
<evidence type="ECO:0000256" key="7">
    <source>
        <dbReference type="SAM" id="Phobius"/>
    </source>
</evidence>
<evidence type="ECO:0000313" key="9">
    <source>
        <dbReference type="EMBL" id="KAF2193131.1"/>
    </source>
</evidence>
<organism evidence="9 10">
    <name type="scientific">Zopfia rhizophila CBS 207.26</name>
    <dbReference type="NCBI Taxonomy" id="1314779"/>
    <lineage>
        <taxon>Eukaryota</taxon>
        <taxon>Fungi</taxon>
        <taxon>Dikarya</taxon>
        <taxon>Ascomycota</taxon>
        <taxon>Pezizomycotina</taxon>
        <taxon>Dothideomycetes</taxon>
        <taxon>Dothideomycetes incertae sedis</taxon>
        <taxon>Zopfiaceae</taxon>
        <taxon>Zopfia</taxon>
    </lineage>
</organism>
<dbReference type="Pfam" id="PF20684">
    <property type="entry name" value="Fung_rhodopsin"/>
    <property type="match status" value="1"/>
</dbReference>